<name>A0A8B7XJU1_ACAPL</name>
<dbReference type="UniPathway" id="UPA00232"/>
<evidence type="ECO:0000256" key="8">
    <source>
        <dbReference type="RuleBase" id="RU366063"/>
    </source>
</evidence>
<keyword evidence="6 8" id="KW-0446">Lipid-binding</keyword>
<dbReference type="Proteomes" id="UP000694845">
    <property type="component" value="Unplaced"/>
</dbReference>
<reference evidence="13" key="1">
    <citation type="submission" date="2025-08" db="UniProtKB">
        <authorList>
            <consortium name="RefSeq"/>
        </authorList>
    </citation>
    <scope>IDENTIFICATION</scope>
</reference>
<organism evidence="12 13">
    <name type="scientific">Acanthaster planci</name>
    <name type="common">Crown-of-thorns starfish</name>
    <dbReference type="NCBI Taxonomy" id="133434"/>
    <lineage>
        <taxon>Eukaryota</taxon>
        <taxon>Metazoa</taxon>
        <taxon>Echinodermata</taxon>
        <taxon>Eleutherozoa</taxon>
        <taxon>Asterozoa</taxon>
        <taxon>Asteroidea</taxon>
        <taxon>Valvatacea</taxon>
        <taxon>Valvatida</taxon>
        <taxon>Acanthasteridae</taxon>
        <taxon>Acanthaster</taxon>
    </lineage>
</organism>
<dbReference type="InterPro" id="IPR048674">
    <property type="entry name" value="COQ9_HTH"/>
</dbReference>
<comment type="subcellular location">
    <subcellularLocation>
        <location evidence="1 8">Mitochondrion</location>
    </subcellularLocation>
</comment>
<dbReference type="GO" id="GO:0005743">
    <property type="term" value="C:mitochondrial inner membrane"/>
    <property type="evidence" value="ECO:0007669"/>
    <property type="project" value="TreeGrafter"/>
</dbReference>
<comment type="pathway">
    <text evidence="2 8">Cofactor biosynthesis; ubiquinone biosynthesis.</text>
</comment>
<accession>A0A8B7XJU1</accession>
<dbReference type="RefSeq" id="XP_022080225.1">
    <property type="nucleotide sequence ID" value="XM_022224533.1"/>
</dbReference>
<dbReference type="GeneID" id="110973610"/>
<protein>
    <recommendedName>
        <fullName evidence="8">Ubiquinone biosynthesis protein</fullName>
    </recommendedName>
</protein>
<dbReference type="FunFam" id="1.10.357.10:FF:000004">
    <property type="entry name" value="Ubiquinone biosynthesis protein COQ9, mitochondrial"/>
    <property type="match status" value="1"/>
</dbReference>
<sequence length="314" mass="35331">MAACRSLRAASRLPFRSLFSPKQTVYIRHTGGQLPGTGCEASLPRVRWCSTANGSQQTFDQTANNHGKFQGAPEPTSEGERQEESEASVKRCILESALDFVPAFGWSTEALAEGARAQGLAGVAHGMFPRGGGELVHHFVRECNAQLAEKLAREVQEETQEEEKEGGRKRRRTIPFIRDALEARLRMIIPFIDQWPQAMAMSALPANTKEHFSNLMQLLDDIWYHAGDRSSDFNWYTKRISLAAVYKTAELCLIQDESTDYQDTWMFINRRLEEFGQMYKMRSDIEQAVTGVASLMTAAFTVGRNMAGLNNRIR</sequence>
<evidence type="ECO:0000313" key="12">
    <source>
        <dbReference type="Proteomes" id="UP000694845"/>
    </source>
</evidence>
<proteinExistence type="inferred from homology"/>
<evidence type="ECO:0000313" key="13">
    <source>
        <dbReference type="RefSeq" id="XP_022080225.1"/>
    </source>
</evidence>
<dbReference type="GO" id="GO:0006744">
    <property type="term" value="P:ubiquinone biosynthetic process"/>
    <property type="evidence" value="ECO:0007669"/>
    <property type="project" value="UniProtKB-UniRule"/>
</dbReference>
<dbReference type="OrthoDB" id="619536at2759"/>
<dbReference type="KEGG" id="aplc:110973610"/>
<dbReference type="InterPro" id="IPR012762">
    <property type="entry name" value="Ubiq_biosynth_COQ9"/>
</dbReference>
<dbReference type="PANTHER" id="PTHR21427:SF19">
    <property type="entry name" value="UBIQUINONE BIOSYNTHESIS PROTEIN COQ9, MITOCHONDRIAL"/>
    <property type="match status" value="1"/>
</dbReference>
<comment type="similarity">
    <text evidence="3 8">Belongs to the COQ9 family.</text>
</comment>
<feature type="domain" description="COQ9 C-terminal" evidence="10">
    <location>
        <begin position="211"/>
        <end position="277"/>
    </location>
</feature>
<keyword evidence="4 8" id="KW-0831">Ubiquinone biosynthesis</keyword>
<feature type="region of interest" description="Disordered" evidence="9">
    <location>
        <begin position="56"/>
        <end position="86"/>
    </location>
</feature>
<dbReference type="AlphaFoldDB" id="A0A8B7XJU1"/>
<comment type="function">
    <text evidence="8">Membrane-associated protein that warps the membrane surface to access and bind aromatic isoprenes with high specificity, including ubiquinone (CoQ) isoprene intermediates and presents them directly to Coq7, therefore facilitating the Coq7-mediated hydroxylase step. Participates in the biosynthesis of coenzyme Q, also named ubiquinone, an essential lipid-soluble electron transporter for aerobic cellular respiration.</text>
</comment>
<gene>
    <name evidence="13" type="primary">LOC110973610</name>
</gene>
<evidence type="ECO:0000256" key="4">
    <source>
        <dbReference type="ARBA" id="ARBA00022688"/>
    </source>
</evidence>
<dbReference type="GO" id="GO:0008289">
    <property type="term" value="F:lipid binding"/>
    <property type="evidence" value="ECO:0007669"/>
    <property type="project" value="UniProtKB-UniRule"/>
</dbReference>
<keyword evidence="5" id="KW-0809">Transit peptide</keyword>
<evidence type="ECO:0000256" key="5">
    <source>
        <dbReference type="ARBA" id="ARBA00022946"/>
    </source>
</evidence>
<evidence type="ECO:0000259" key="11">
    <source>
        <dbReference type="Pfam" id="PF21392"/>
    </source>
</evidence>
<evidence type="ECO:0000256" key="2">
    <source>
        <dbReference type="ARBA" id="ARBA00004749"/>
    </source>
</evidence>
<dbReference type="OMA" id="CAGFGWN"/>
<feature type="compositionally biased region" description="Polar residues" evidence="9">
    <location>
        <begin position="56"/>
        <end position="67"/>
    </location>
</feature>
<dbReference type="InterPro" id="IPR013718">
    <property type="entry name" value="COQ9_C"/>
</dbReference>
<dbReference type="PANTHER" id="PTHR21427">
    <property type="entry name" value="UBIQUINONE BIOSYNTHESIS PROTEIN COQ9, MITOCHONDRIAL"/>
    <property type="match status" value="1"/>
</dbReference>
<evidence type="ECO:0000256" key="3">
    <source>
        <dbReference type="ARBA" id="ARBA00010766"/>
    </source>
</evidence>
<evidence type="ECO:0000256" key="7">
    <source>
        <dbReference type="ARBA" id="ARBA00023128"/>
    </source>
</evidence>
<dbReference type="NCBIfam" id="TIGR02396">
    <property type="entry name" value="diverge_rpsU"/>
    <property type="match status" value="1"/>
</dbReference>
<dbReference type="Pfam" id="PF08511">
    <property type="entry name" value="COQ9"/>
    <property type="match status" value="1"/>
</dbReference>
<dbReference type="Pfam" id="PF21392">
    <property type="entry name" value="COQ9_N"/>
    <property type="match status" value="1"/>
</dbReference>
<keyword evidence="7 8" id="KW-0496">Mitochondrion</keyword>
<evidence type="ECO:0000256" key="9">
    <source>
        <dbReference type="SAM" id="MobiDB-lite"/>
    </source>
</evidence>
<evidence type="ECO:0000259" key="10">
    <source>
        <dbReference type="Pfam" id="PF08511"/>
    </source>
</evidence>
<keyword evidence="12" id="KW-1185">Reference proteome</keyword>
<evidence type="ECO:0000256" key="1">
    <source>
        <dbReference type="ARBA" id="ARBA00004173"/>
    </source>
</evidence>
<dbReference type="Gene3D" id="1.10.357.10">
    <property type="entry name" value="Tetracycline Repressor, domain 2"/>
    <property type="match status" value="1"/>
</dbReference>
<evidence type="ECO:0000256" key="6">
    <source>
        <dbReference type="ARBA" id="ARBA00023121"/>
    </source>
</evidence>
<feature type="domain" description="Ubiquinone biosynthesis protein COQ9 HTH" evidence="11">
    <location>
        <begin position="86"/>
        <end position="115"/>
    </location>
</feature>